<protein>
    <submittedName>
        <fullName evidence="3">Vanadium-dependent haloperoxidase</fullName>
    </submittedName>
</protein>
<dbReference type="RefSeq" id="WP_258814188.1">
    <property type="nucleotide sequence ID" value="NZ_JANUGU010000011.1"/>
</dbReference>
<evidence type="ECO:0000313" key="4">
    <source>
        <dbReference type="Proteomes" id="UP001204621"/>
    </source>
</evidence>
<proteinExistence type="predicted"/>
<dbReference type="SUPFAM" id="SSF48317">
    <property type="entry name" value="Acid phosphatase/Vanadium-dependent haloperoxidase"/>
    <property type="match status" value="1"/>
</dbReference>
<dbReference type="PROSITE" id="PS51257">
    <property type="entry name" value="PROKAR_LIPOPROTEIN"/>
    <property type="match status" value="1"/>
</dbReference>
<dbReference type="CDD" id="cd03398">
    <property type="entry name" value="PAP2_haloperoxidase"/>
    <property type="match status" value="1"/>
</dbReference>
<dbReference type="InterPro" id="IPR049283">
    <property type="entry name" value="DUF6851"/>
</dbReference>
<reference evidence="3 4" key="1">
    <citation type="submission" date="2022-08" db="EMBL/GenBank/DDBJ databases">
        <title>Reclassification of Massilia species as members of the genera Telluria, Duganella, Pseudoduganella, Mokoshia gen. nov. and Zemynaea gen. nov. using orthogonal and non-orthogonal genome-based approaches.</title>
        <authorList>
            <person name="Bowman J.P."/>
        </authorList>
    </citation>
    <scope>NUCLEOTIDE SEQUENCE [LARGE SCALE GENOMIC DNA]</scope>
    <source>
        <strain evidence="3 4">JCM 31606</strain>
    </source>
</reference>
<evidence type="ECO:0000259" key="2">
    <source>
        <dbReference type="Pfam" id="PF22778"/>
    </source>
</evidence>
<dbReference type="InterPro" id="IPR055161">
    <property type="entry name" value="NapH1-like_2nd"/>
</dbReference>
<dbReference type="EMBL" id="JANUGU010000011">
    <property type="protein sequence ID" value="MCS0660995.1"/>
    <property type="molecule type" value="Genomic_DNA"/>
</dbReference>
<organism evidence="3 4">
    <name type="scientific">Massilia terrae</name>
    <dbReference type="NCBI Taxonomy" id="1811224"/>
    <lineage>
        <taxon>Bacteria</taxon>
        <taxon>Pseudomonadati</taxon>
        <taxon>Pseudomonadota</taxon>
        <taxon>Betaproteobacteria</taxon>
        <taxon>Burkholderiales</taxon>
        <taxon>Oxalobacteraceae</taxon>
        <taxon>Telluria group</taxon>
        <taxon>Massilia</taxon>
    </lineage>
</organism>
<evidence type="ECO:0000259" key="1">
    <source>
        <dbReference type="Pfam" id="PF21167"/>
    </source>
</evidence>
<feature type="domain" description="DUF6851" evidence="1">
    <location>
        <begin position="69"/>
        <end position="199"/>
    </location>
</feature>
<dbReference type="Pfam" id="PF21167">
    <property type="entry name" value="DUF6851"/>
    <property type="match status" value="1"/>
</dbReference>
<dbReference type="InterPro" id="IPR052559">
    <property type="entry name" value="V-haloperoxidase"/>
</dbReference>
<dbReference type="Proteomes" id="UP001204621">
    <property type="component" value="Unassembled WGS sequence"/>
</dbReference>
<name>A0ABT2D6K4_9BURK</name>
<dbReference type="Gene3D" id="1.10.606.20">
    <property type="match status" value="1"/>
</dbReference>
<dbReference type="PANTHER" id="PTHR34599">
    <property type="entry name" value="PEROXIDASE-RELATED"/>
    <property type="match status" value="1"/>
</dbReference>
<gene>
    <name evidence="3" type="ORF">NX778_23245</name>
</gene>
<sequence length="496" mass="51380">MKRRTFLKYGTGAAIGGALGACGGSRDDDPPPVAAPEIKAVAGWTRTALQAIRTVKPGPPMVARSLAVLHTCMYNAWTAFDDTARATHGQAIRLAASERTAASKTAALCQAAYTALVDQFPSQKAAFDAYLANLGLQPAAPGASPDTAAGAAVALTNAELAFCHADGANQLGDLAPSGVAYADYTGYKAQNPPLATATPTPADGIPAPGHWQPLRYADASGATVTQPYVGAAWGRVKPFGMDAGSQFRPGPPAAFGSAEYEAQAARLVEVLAALTDAQKVIAEYWADGPSSELPPGHWNLIALYVSERDKHGDDEDVKLFFALSNALADAAIACWDAKRAYDSERPITAIRYLFRGKSLTGYGPQGPAGGLHTIAGEAWVPYQLVTAPTPPFPEHVSGHSTFSAAAAEVLLRFTGSDAFGGNYTKAAGSMVVEPGAPAQDVTLSWATFSDAAAEAGLSRIYGGIHFDNANVAGQALGRKVGAAAFAKAKAFWEGRA</sequence>
<dbReference type="Pfam" id="PF22778">
    <property type="entry name" value="VCPO_2nd"/>
    <property type="match status" value="1"/>
</dbReference>
<keyword evidence="4" id="KW-1185">Reference proteome</keyword>
<evidence type="ECO:0000313" key="3">
    <source>
        <dbReference type="EMBL" id="MCS0660995.1"/>
    </source>
</evidence>
<accession>A0ABT2D6K4</accession>
<comment type="caution">
    <text evidence="3">The sequence shown here is derived from an EMBL/GenBank/DDBJ whole genome shotgun (WGS) entry which is preliminary data.</text>
</comment>
<feature type="domain" description="Vanadium-dependent haloperoxidase NapH1-like second helical-bundle" evidence="2">
    <location>
        <begin position="319"/>
        <end position="486"/>
    </location>
</feature>
<dbReference type="InterPro" id="IPR036938">
    <property type="entry name" value="PAP2/HPO_sf"/>
</dbReference>
<dbReference type="PANTHER" id="PTHR34599:SF2">
    <property type="entry name" value="TRAF-TYPE DOMAIN-CONTAINING PROTEIN"/>
    <property type="match status" value="1"/>
</dbReference>